<dbReference type="InterPro" id="IPR027417">
    <property type="entry name" value="P-loop_NTPase"/>
</dbReference>
<dbReference type="GO" id="GO:0016887">
    <property type="term" value="F:ATP hydrolysis activity"/>
    <property type="evidence" value="ECO:0007669"/>
    <property type="project" value="InterPro"/>
</dbReference>
<evidence type="ECO:0000313" key="6">
    <source>
        <dbReference type="Proteomes" id="UP000184526"/>
    </source>
</evidence>
<protein>
    <submittedName>
        <fullName evidence="5">NitT/TauT family transport system ATP-binding protein</fullName>
    </submittedName>
</protein>
<dbReference type="PANTHER" id="PTHR42788">
    <property type="entry name" value="TAURINE IMPORT ATP-BINDING PROTEIN-RELATED"/>
    <property type="match status" value="1"/>
</dbReference>
<dbReference type="CDD" id="cd03293">
    <property type="entry name" value="ABC_NrtD_SsuB_transporters"/>
    <property type="match status" value="1"/>
</dbReference>
<sequence>MSTCIEIKVLNKIFKTKENLEVEALRDINLEVEENDFICIVGPSGCGKSTLLRIIASLESATSGEVIYRDRAITEPTSDIGMVFQNYSLLQWRTVLDNIALGLEFKGVDKKERREVAEKYLKLINMESFGKAYPYELSGGMQQRVAIARALANNPEVLLMDEPFGALDAHTRIILQGELLNIWEKNKKTILFVTHSVDEAIYLADKIIVMGRNPGVVKEIINITMDRPRDRANPEYGKLTSKILSMLEH</sequence>
<dbReference type="InterPro" id="IPR017871">
    <property type="entry name" value="ABC_transporter-like_CS"/>
</dbReference>
<accession>A0A1M5YF35</accession>
<dbReference type="AlphaFoldDB" id="A0A1M5YF35"/>
<evidence type="ECO:0000313" key="5">
    <source>
        <dbReference type="EMBL" id="SHI10637.1"/>
    </source>
</evidence>
<organism evidence="5 6">
    <name type="scientific">Clostridium collagenovorans DSM 3089</name>
    <dbReference type="NCBI Taxonomy" id="1121306"/>
    <lineage>
        <taxon>Bacteria</taxon>
        <taxon>Bacillati</taxon>
        <taxon>Bacillota</taxon>
        <taxon>Clostridia</taxon>
        <taxon>Eubacteriales</taxon>
        <taxon>Clostridiaceae</taxon>
        <taxon>Clostridium</taxon>
    </lineage>
</organism>
<dbReference type="EMBL" id="FQXP01000014">
    <property type="protein sequence ID" value="SHI10637.1"/>
    <property type="molecule type" value="Genomic_DNA"/>
</dbReference>
<dbReference type="Proteomes" id="UP000184526">
    <property type="component" value="Unassembled WGS sequence"/>
</dbReference>
<dbReference type="STRING" id="1121306.SAMN02745196_02883"/>
<dbReference type="InterPro" id="IPR003593">
    <property type="entry name" value="AAA+_ATPase"/>
</dbReference>
<dbReference type="OrthoDB" id="9801958at2"/>
<keyword evidence="1" id="KW-0813">Transport</keyword>
<dbReference type="Pfam" id="PF00005">
    <property type="entry name" value="ABC_tran"/>
    <property type="match status" value="1"/>
</dbReference>
<dbReference type="Gene3D" id="3.40.50.300">
    <property type="entry name" value="P-loop containing nucleotide triphosphate hydrolases"/>
    <property type="match status" value="1"/>
</dbReference>
<dbReference type="PROSITE" id="PS50893">
    <property type="entry name" value="ABC_TRANSPORTER_2"/>
    <property type="match status" value="1"/>
</dbReference>
<dbReference type="PANTHER" id="PTHR42788:SF13">
    <property type="entry name" value="ALIPHATIC SULFONATES IMPORT ATP-BINDING PROTEIN SSUB"/>
    <property type="match status" value="1"/>
</dbReference>
<feature type="domain" description="ABC transporter" evidence="4">
    <location>
        <begin position="7"/>
        <end position="237"/>
    </location>
</feature>
<name>A0A1M5YF35_9CLOT</name>
<dbReference type="GO" id="GO:0005524">
    <property type="term" value="F:ATP binding"/>
    <property type="evidence" value="ECO:0007669"/>
    <property type="project" value="UniProtKB-KW"/>
</dbReference>
<dbReference type="RefSeq" id="WP_072832696.1">
    <property type="nucleotide sequence ID" value="NZ_FQXP01000014.1"/>
</dbReference>
<keyword evidence="6" id="KW-1185">Reference proteome</keyword>
<evidence type="ECO:0000259" key="4">
    <source>
        <dbReference type="PROSITE" id="PS50893"/>
    </source>
</evidence>
<evidence type="ECO:0000256" key="2">
    <source>
        <dbReference type="ARBA" id="ARBA00022741"/>
    </source>
</evidence>
<dbReference type="InterPro" id="IPR003439">
    <property type="entry name" value="ABC_transporter-like_ATP-bd"/>
</dbReference>
<keyword evidence="2" id="KW-0547">Nucleotide-binding</keyword>
<dbReference type="SUPFAM" id="SSF52540">
    <property type="entry name" value="P-loop containing nucleoside triphosphate hydrolases"/>
    <property type="match status" value="1"/>
</dbReference>
<dbReference type="InterPro" id="IPR050166">
    <property type="entry name" value="ABC_transporter_ATP-bind"/>
</dbReference>
<evidence type="ECO:0000256" key="3">
    <source>
        <dbReference type="ARBA" id="ARBA00022840"/>
    </source>
</evidence>
<dbReference type="PROSITE" id="PS00211">
    <property type="entry name" value="ABC_TRANSPORTER_1"/>
    <property type="match status" value="1"/>
</dbReference>
<reference evidence="5 6" key="1">
    <citation type="submission" date="2016-11" db="EMBL/GenBank/DDBJ databases">
        <authorList>
            <person name="Jaros S."/>
            <person name="Januszkiewicz K."/>
            <person name="Wedrychowicz H."/>
        </authorList>
    </citation>
    <scope>NUCLEOTIDE SEQUENCE [LARGE SCALE GENOMIC DNA]</scope>
    <source>
        <strain evidence="5 6">DSM 3089</strain>
    </source>
</reference>
<proteinExistence type="predicted"/>
<dbReference type="SMART" id="SM00382">
    <property type="entry name" value="AAA"/>
    <property type="match status" value="1"/>
</dbReference>
<gene>
    <name evidence="5" type="ORF">SAMN02745196_02883</name>
</gene>
<keyword evidence="3 5" id="KW-0067">ATP-binding</keyword>
<evidence type="ECO:0000256" key="1">
    <source>
        <dbReference type="ARBA" id="ARBA00022448"/>
    </source>
</evidence>